<feature type="compositionally biased region" description="Basic and acidic residues" evidence="1">
    <location>
        <begin position="136"/>
        <end position="147"/>
    </location>
</feature>
<feature type="compositionally biased region" description="Basic and acidic residues" evidence="1">
    <location>
        <begin position="28"/>
        <end position="45"/>
    </location>
</feature>
<feature type="compositionally biased region" description="Basic and acidic residues" evidence="1">
    <location>
        <begin position="335"/>
        <end position="347"/>
    </location>
</feature>
<feature type="compositionally biased region" description="Basic and acidic residues" evidence="1">
    <location>
        <begin position="314"/>
        <end position="324"/>
    </location>
</feature>
<keyword evidence="3" id="KW-1185">Reference proteome</keyword>
<feature type="region of interest" description="Disordered" evidence="1">
    <location>
        <begin position="304"/>
        <end position="403"/>
    </location>
</feature>
<gene>
    <name evidence="2" type="ORF">B0F90DRAFT_1814278</name>
</gene>
<protein>
    <submittedName>
        <fullName evidence="2">Uncharacterized protein</fullName>
    </submittedName>
</protein>
<feature type="compositionally biased region" description="Low complexity" evidence="1">
    <location>
        <begin position="92"/>
        <end position="112"/>
    </location>
</feature>
<feature type="region of interest" description="Disordered" evidence="1">
    <location>
        <begin position="269"/>
        <end position="292"/>
    </location>
</feature>
<dbReference type="AlphaFoldDB" id="A0AAD4M9M4"/>
<evidence type="ECO:0000313" key="2">
    <source>
        <dbReference type="EMBL" id="KAI0306366.1"/>
    </source>
</evidence>
<organism evidence="2 3">
    <name type="scientific">Multifurca ochricompacta</name>
    <dbReference type="NCBI Taxonomy" id="376703"/>
    <lineage>
        <taxon>Eukaryota</taxon>
        <taxon>Fungi</taxon>
        <taxon>Dikarya</taxon>
        <taxon>Basidiomycota</taxon>
        <taxon>Agaricomycotina</taxon>
        <taxon>Agaricomycetes</taxon>
        <taxon>Russulales</taxon>
        <taxon>Russulaceae</taxon>
        <taxon>Multifurca</taxon>
    </lineage>
</organism>
<evidence type="ECO:0000313" key="3">
    <source>
        <dbReference type="Proteomes" id="UP001203297"/>
    </source>
</evidence>
<comment type="caution">
    <text evidence="2">The sequence shown here is derived from an EMBL/GenBank/DDBJ whole genome shotgun (WGS) entry which is preliminary data.</text>
</comment>
<dbReference type="EMBL" id="WTXG01000003">
    <property type="protein sequence ID" value="KAI0306366.1"/>
    <property type="molecule type" value="Genomic_DNA"/>
</dbReference>
<name>A0AAD4M9M4_9AGAM</name>
<dbReference type="Proteomes" id="UP001203297">
    <property type="component" value="Unassembled WGS sequence"/>
</dbReference>
<evidence type="ECO:0000256" key="1">
    <source>
        <dbReference type="SAM" id="MobiDB-lite"/>
    </source>
</evidence>
<feature type="compositionally biased region" description="Polar residues" evidence="1">
    <location>
        <begin position="325"/>
        <end position="334"/>
    </location>
</feature>
<feature type="region of interest" description="Disordered" evidence="1">
    <location>
        <begin position="1"/>
        <end position="167"/>
    </location>
</feature>
<accession>A0AAD4M9M4</accession>
<reference evidence="2" key="1">
    <citation type="journal article" date="2022" name="New Phytol.">
        <title>Evolutionary transition to the ectomycorrhizal habit in the genomes of a hyperdiverse lineage of mushroom-forming fungi.</title>
        <authorList>
            <person name="Looney B."/>
            <person name="Miyauchi S."/>
            <person name="Morin E."/>
            <person name="Drula E."/>
            <person name="Courty P.E."/>
            <person name="Kohler A."/>
            <person name="Kuo A."/>
            <person name="LaButti K."/>
            <person name="Pangilinan J."/>
            <person name="Lipzen A."/>
            <person name="Riley R."/>
            <person name="Andreopoulos W."/>
            <person name="He G."/>
            <person name="Johnson J."/>
            <person name="Nolan M."/>
            <person name="Tritt A."/>
            <person name="Barry K.W."/>
            <person name="Grigoriev I.V."/>
            <person name="Nagy L.G."/>
            <person name="Hibbett D."/>
            <person name="Henrissat B."/>
            <person name="Matheny P.B."/>
            <person name="Labbe J."/>
            <person name="Martin F.M."/>
        </authorList>
    </citation>
    <scope>NUCLEOTIDE SEQUENCE</scope>
    <source>
        <strain evidence="2">BPL690</strain>
    </source>
</reference>
<proteinExistence type="predicted"/>
<sequence length="416" mass="45775">MSSARLGRQPGRNISGGLPSTPRARSVGRYDIRDKDRDRDGDRDRYPHRRPSTATTRSVRMPRSIADMSTRAEPYSYADAPNVPPLPRSYRSDVSSQSSFSSGSASSAPGSSTFMDRMKAHSGYASSRTSTEDEPEERKEIEPERGGWLRQRTAVVPKSEQDNLGEDEEVPVQQGYGLSLWSHVATVANTLTVTVSKAWASNVTAYSGERASQFFVPVIADDISYIETPPGEESRLTRAMKAYHLEKSRDPNDLPVWLFEEHERRAVGWSSARRHDDSDENGGPNVPAPLRGRGLRDIYDAAAAAAATPTPLRQETRESSRTQQDDMSASLSSKASDRLRALRDAKRNAAQQNTSVRSAGIIDPTGDDWSAQKERGRGYVPARGHSGGMHDRAPSLPAGPRRPLAVDYRHDQVCGI</sequence>